<evidence type="ECO:0000256" key="2">
    <source>
        <dbReference type="SAM" id="Phobius"/>
    </source>
</evidence>
<dbReference type="Proteomes" id="UP000613974">
    <property type="component" value="Unassembled WGS sequence"/>
</dbReference>
<evidence type="ECO:0000256" key="1">
    <source>
        <dbReference type="SAM" id="MobiDB-lite"/>
    </source>
</evidence>
<feature type="compositionally biased region" description="Polar residues" evidence="1">
    <location>
        <begin position="1"/>
        <end position="13"/>
    </location>
</feature>
<gene>
    <name evidence="3" type="ORF">Snoj_42550</name>
</gene>
<name>A0ABQ3SQX3_9ACTN</name>
<dbReference type="NCBIfam" id="NF047619">
    <property type="entry name" value="NADase_discoid"/>
    <property type="match status" value="1"/>
</dbReference>
<evidence type="ECO:0000313" key="3">
    <source>
        <dbReference type="EMBL" id="GHI70337.1"/>
    </source>
</evidence>
<feature type="compositionally biased region" description="Low complexity" evidence="1">
    <location>
        <begin position="109"/>
        <end position="122"/>
    </location>
</feature>
<keyword evidence="2" id="KW-0812">Transmembrane</keyword>
<dbReference type="Gene3D" id="2.60.120.260">
    <property type="entry name" value="Galactose-binding domain-like"/>
    <property type="match status" value="1"/>
</dbReference>
<keyword evidence="2" id="KW-0472">Membrane</keyword>
<sequence length="454" mass="47052">MTNQQGSPSTPSSAAVGADAGNAGNTSHHCAECGTRSTPGQSFCDGCGAVLSWTPGQEERGTGTAGRQGGAGASGASVSSGSGGGTSADGDAESDPEGSPGPGPGPGPDAGDPAPQAGSAGPVRETVHGPVSAASPTAARAEEEPHPTVPAGATPDASARARALLVPVADQRAAAPAPDVAPVLPGVPAAARPRVQAPSAEPADEAGPPCPWCEVGNRPDRHFCRRCGMSLAERPSAPETRHPWWRRIRNVGNRPDPWAGERPRLRRGIGRGFTWIAYGLALTLVIYVAFNVNTAWSAARDHFAKRAQVTPDSAEASRSFDGHPPKALFDKINNSWWGPGVSQSADGEWIEARFNEPTRLLDILITSGISAKASDLSEAALPHRMDAIVITADGKQTTRQITLDQVSGPQQRKFRAQNVVSVRFVIRSAFNAGADKQVSIAEIEFFTRATTSGT</sequence>
<feature type="compositionally biased region" description="Gly residues" evidence="1">
    <location>
        <begin position="63"/>
        <end position="73"/>
    </location>
</feature>
<feature type="compositionally biased region" description="Low complexity" evidence="1">
    <location>
        <begin position="14"/>
        <end position="25"/>
    </location>
</feature>
<keyword evidence="4" id="KW-1185">Reference proteome</keyword>
<dbReference type="InterPro" id="IPR057561">
    <property type="entry name" value="NADase_transloc"/>
</dbReference>
<dbReference type="EMBL" id="BNEC01000005">
    <property type="protein sequence ID" value="GHI70337.1"/>
    <property type="molecule type" value="Genomic_DNA"/>
</dbReference>
<dbReference type="InterPro" id="IPR008979">
    <property type="entry name" value="Galactose-bd-like_sf"/>
</dbReference>
<proteinExistence type="predicted"/>
<accession>A0ABQ3SQX3</accession>
<evidence type="ECO:0000313" key="4">
    <source>
        <dbReference type="Proteomes" id="UP000613974"/>
    </source>
</evidence>
<reference evidence="4" key="1">
    <citation type="submission" date="2023-07" db="EMBL/GenBank/DDBJ databases">
        <title>Whole genome shotgun sequence of Streptomyces nojiriensis NBRC 13794.</title>
        <authorList>
            <person name="Komaki H."/>
            <person name="Tamura T."/>
        </authorList>
    </citation>
    <scope>NUCLEOTIDE SEQUENCE [LARGE SCALE GENOMIC DNA]</scope>
    <source>
        <strain evidence="4">NBRC 13794</strain>
    </source>
</reference>
<feature type="region of interest" description="Disordered" evidence="1">
    <location>
        <begin position="1"/>
        <end position="158"/>
    </location>
</feature>
<dbReference type="SUPFAM" id="SSF49785">
    <property type="entry name" value="Galactose-binding domain-like"/>
    <property type="match status" value="1"/>
</dbReference>
<keyword evidence="2" id="KW-1133">Transmembrane helix</keyword>
<organism evidence="3 4">
    <name type="scientific">Streptomyces nojiriensis</name>
    <dbReference type="NCBI Taxonomy" id="66374"/>
    <lineage>
        <taxon>Bacteria</taxon>
        <taxon>Bacillati</taxon>
        <taxon>Actinomycetota</taxon>
        <taxon>Actinomycetes</taxon>
        <taxon>Kitasatosporales</taxon>
        <taxon>Streptomycetaceae</taxon>
        <taxon>Streptomyces</taxon>
    </lineage>
</organism>
<protein>
    <submittedName>
        <fullName evidence="3">Zinc ribbon domain-containing protein</fullName>
    </submittedName>
</protein>
<feature type="transmembrane region" description="Helical" evidence="2">
    <location>
        <begin position="272"/>
        <end position="290"/>
    </location>
</feature>
<comment type="caution">
    <text evidence="3">The sequence shown here is derived from an EMBL/GenBank/DDBJ whole genome shotgun (WGS) entry which is preliminary data.</text>
</comment>